<organism evidence="1 2">
    <name type="scientific">Thermosipho ferrireducens</name>
    <dbReference type="NCBI Taxonomy" id="2571116"/>
    <lineage>
        <taxon>Bacteria</taxon>
        <taxon>Thermotogati</taxon>
        <taxon>Thermotogota</taxon>
        <taxon>Thermotogae</taxon>
        <taxon>Thermotogales</taxon>
        <taxon>Fervidobacteriaceae</taxon>
        <taxon>Thermosipho</taxon>
    </lineage>
</organism>
<evidence type="ECO:0000313" key="1">
    <source>
        <dbReference type="EMBL" id="QTA37604.1"/>
    </source>
</evidence>
<gene>
    <name evidence="1" type="ORF">JYK00_07685</name>
</gene>
<keyword evidence="2" id="KW-1185">Reference proteome</keyword>
<reference evidence="1 2" key="1">
    <citation type="submission" date="2021-03" db="EMBL/GenBank/DDBJ databases">
        <title>Thermosipho ferrireducens sp.nov., an anaerobic thermophilic iron-reducing bacterium isolated from a deep-sea hydrothermal sulfide deposits.</title>
        <authorList>
            <person name="Zeng X."/>
            <person name="Chen Y."/>
            <person name="Shao Z."/>
        </authorList>
    </citation>
    <scope>NUCLEOTIDE SEQUENCE [LARGE SCALE GENOMIC DNA]</scope>
    <source>
        <strain evidence="1 2">JL129W03</strain>
    </source>
</reference>
<accession>A0ABX7S600</accession>
<evidence type="ECO:0000313" key="2">
    <source>
        <dbReference type="Proteomes" id="UP000671862"/>
    </source>
</evidence>
<protein>
    <submittedName>
        <fullName evidence="1">Uncharacterized protein</fullName>
    </submittedName>
</protein>
<dbReference type="EMBL" id="CP071446">
    <property type="protein sequence ID" value="QTA37604.1"/>
    <property type="molecule type" value="Genomic_DNA"/>
</dbReference>
<name>A0ABX7S600_9BACT</name>
<proteinExistence type="predicted"/>
<dbReference type="Proteomes" id="UP000671862">
    <property type="component" value="Chromosome"/>
</dbReference>
<dbReference type="RefSeq" id="WP_207566328.1">
    <property type="nucleotide sequence ID" value="NZ_CP071446.1"/>
</dbReference>
<sequence>MSFHYTVEMAIDEIKSKIILSNPEIKKIAKKHSTEIKYEDGTLTLTCAENEDLDEELVKKILSLIKTKVKAKAYLYDGKSKIEIFSGKLDPKNPFGQSKEDIKERTIESIEEEEFSNGISLDDFDSYDAFDEE</sequence>